<dbReference type="NCBIfam" id="TIGR00756">
    <property type="entry name" value="PPR"/>
    <property type="match status" value="3"/>
</dbReference>
<dbReference type="InterPro" id="IPR011990">
    <property type="entry name" value="TPR-like_helical_dom_sf"/>
</dbReference>
<keyword evidence="2" id="KW-0677">Repeat</keyword>
<proteinExistence type="inferred from homology"/>
<dbReference type="PROSITE" id="PS51375">
    <property type="entry name" value="PPR"/>
    <property type="match status" value="2"/>
</dbReference>
<evidence type="ECO:0000313" key="5">
    <source>
        <dbReference type="Proteomes" id="UP000467840"/>
    </source>
</evidence>
<accession>A0A6A6K7P0</accession>
<dbReference type="Pfam" id="PF13041">
    <property type="entry name" value="PPR_2"/>
    <property type="match status" value="1"/>
</dbReference>
<dbReference type="Gene3D" id="1.25.40.10">
    <property type="entry name" value="Tetratricopeptide repeat domain"/>
    <property type="match status" value="2"/>
</dbReference>
<name>A0A6A6K7P0_HEVBR</name>
<comment type="similarity">
    <text evidence="1">Belongs to the PPR family. P subfamily.</text>
</comment>
<keyword evidence="5" id="KW-1185">Reference proteome</keyword>
<dbReference type="InterPro" id="IPR002885">
    <property type="entry name" value="PPR_rpt"/>
</dbReference>
<evidence type="ECO:0000256" key="2">
    <source>
        <dbReference type="ARBA" id="ARBA00022737"/>
    </source>
</evidence>
<dbReference type="PANTHER" id="PTHR47941">
    <property type="entry name" value="PENTATRICOPEPTIDE REPEAT-CONTAINING PROTEIN 3, MITOCHONDRIAL"/>
    <property type="match status" value="1"/>
</dbReference>
<dbReference type="EMBL" id="JAAGAX010000018">
    <property type="protein sequence ID" value="KAF2284811.1"/>
    <property type="molecule type" value="Genomic_DNA"/>
</dbReference>
<comment type="caution">
    <text evidence="4">The sequence shown here is derived from an EMBL/GenBank/DDBJ whole genome shotgun (WGS) entry which is preliminary data.</text>
</comment>
<evidence type="ECO:0000256" key="1">
    <source>
        <dbReference type="ARBA" id="ARBA00007626"/>
    </source>
</evidence>
<feature type="repeat" description="PPR" evidence="3">
    <location>
        <begin position="128"/>
        <end position="156"/>
    </location>
</feature>
<dbReference type="Proteomes" id="UP000467840">
    <property type="component" value="Chromosome 12"/>
</dbReference>
<evidence type="ECO:0000313" key="4">
    <source>
        <dbReference type="EMBL" id="KAF2284811.1"/>
    </source>
</evidence>
<reference evidence="4 5" key="1">
    <citation type="journal article" date="2020" name="Mol. Plant">
        <title>The Chromosome-Based Rubber Tree Genome Provides New Insights into Spurge Genome Evolution and Rubber Biosynthesis.</title>
        <authorList>
            <person name="Liu J."/>
            <person name="Shi C."/>
            <person name="Shi C.C."/>
            <person name="Li W."/>
            <person name="Zhang Q.J."/>
            <person name="Zhang Y."/>
            <person name="Li K."/>
            <person name="Lu H.F."/>
            <person name="Shi C."/>
            <person name="Zhu S.T."/>
            <person name="Xiao Z.Y."/>
            <person name="Nan H."/>
            <person name="Yue Y."/>
            <person name="Zhu X.G."/>
            <person name="Wu Y."/>
            <person name="Hong X.N."/>
            <person name="Fan G.Y."/>
            <person name="Tong Y."/>
            <person name="Zhang D."/>
            <person name="Mao C.L."/>
            <person name="Liu Y.L."/>
            <person name="Hao S.J."/>
            <person name="Liu W.Q."/>
            <person name="Lv M.Q."/>
            <person name="Zhang H.B."/>
            <person name="Liu Y."/>
            <person name="Hu-Tang G.R."/>
            <person name="Wang J.P."/>
            <person name="Wang J.H."/>
            <person name="Sun Y.H."/>
            <person name="Ni S.B."/>
            <person name="Chen W.B."/>
            <person name="Zhang X.C."/>
            <person name="Jiao Y.N."/>
            <person name="Eichler E.E."/>
            <person name="Li G.H."/>
            <person name="Liu X."/>
            <person name="Gao L.Z."/>
        </authorList>
    </citation>
    <scope>NUCLEOTIDE SEQUENCE [LARGE SCALE GENOMIC DNA]</scope>
    <source>
        <strain evidence="5">cv. GT1</strain>
        <tissue evidence="4">Leaf</tissue>
    </source>
</reference>
<evidence type="ECO:0000256" key="3">
    <source>
        <dbReference type="PROSITE-ProRule" id="PRU00708"/>
    </source>
</evidence>
<feature type="repeat" description="PPR" evidence="3">
    <location>
        <begin position="50"/>
        <end position="84"/>
    </location>
</feature>
<gene>
    <name evidence="4" type="ORF">GH714_030727</name>
</gene>
<dbReference type="Pfam" id="PF12854">
    <property type="entry name" value="PPR_1"/>
    <property type="match status" value="1"/>
</dbReference>
<protein>
    <recommendedName>
        <fullName evidence="6">Pentacotripeptide-repeat region of PRORP domain-containing protein</fullName>
    </recommendedName>
</protein>
<evidence type="ECO:0008006" key="6">
    <source>
        <dbReference type="Google" id="ProtNLM"/>
    </source>
</evidence>
<dbReference type="AlphaFoldDB" id="A0A6A6K7P0"/>
<organism evidence="4 5">
    <name type="scientific">Hevea brasiliensis</name>
    <name type="common">Para rubber tree</name>
    <name type="synonym">Siphonia brasiliensis</name>
    <dbReference type="NCBI Taxonomy" id="3981"/>
    <lineage>
        <taxon>Eukaryota</taxon>
        <taxon>Viridiplantae</taxon>
        <taxon>Streptophyta</taxon>
        <taxon>Embryophyta</taxon>
        <taxon>Tracheophyta</taxon>
        <taxon>Spermatophyta</taxon>
        <taxon>Magnoliopsida</taxon>
        <taxon>eudicotyledons</taxon>
        <taxon>Gunneridae</taxon>
        <taxon>Pentapetalae</taxon>
        <taxon>rosids</taxon>
        <taxon>fabids</taxon>
        <taxon>Malpighiales</taxon>
        <taxon>Euphorbiaceae</taxon>
        <taxon>Crotonoideae</taxon>
        <taxon>Micrandreae</taxon>
        <taxon>Hevea</taxon>
    </lineage>
</organism>
<sequence length="156" mass="17548">MLNRLVRDRIFAPADHVRILMIKSCRNEEELKRVIEYLNGITANGVFGFTLYSFNTLLLQLGKFGLVTLAQNVYTQLLSSGVKPSLLTLNTMINIFCKEGKVQEAMNRNLDKAFEVFDWMVKDGCDPNSVTYSTLINALCNEGSIGEAMNMLGRND</sequence>